<sequence length="319" mass="35345">MSAIDRVSEEETAWSQSSRQAEGNLKRRSKWRESMPEGERWRAYESEGQHGDKGSGSLADGEEEEEDDGSVNWMPEKAALVFTPRVNILNNQGEGEGAPAENTHLILLHHETPSLFTDCGSCCSEKLQLCLAMVAALVLFPLLVWGGYALLPFDAPVLKSTPLRLVYTLRCAFFATVPIILGVVVQGAARLRFGELKPLYEGTLESREVAAHGHYVNDSLSLYLFYFLQLAVMATYLNQDHLKLVPLLTIIFAIGRLIYWACLSLGSSVRALGFGFSFFPILVMLGVNLYYIFSSVGQGAVFDVEPPATEAAPMQRWWG</sequence>
<feature type="compositionally biased region" description="Acidic residues" evidence="1">
    <location>
        <begin position="60"/>
        <end position="69"/>
    </location>
</feature>
<feature type="region of interest" description="Disordered" evidence="1">
    <location>
        <begin position="1"/>
        <end position="70"/>
    </location>
</feature>
<keyword evidence="2" id="KW-0812">Transmembrane</keyword>
<dbReference type="PANTHER" id="PTHR31004:SF2">
    <property type="entry name" value="TRANSMEMBRANE PROTEIN 79A"/>
    <property type="match status" value="1"/>
</dbReference>
<feature type="compositionally biased region" description="Basic and acidic residues" evidence="1">
    <location>
        <begin position="31"/>
        <end position="53"/>
    </location>
</feature>
<proteinExistence type="predicted"/>
<accession>A0A8C4ZPV1</accession>
<dbReference type="AlphaFoldDB" id="A0A8C4ZPV1"/>
<name>A0A8C4ZPV1_GADMO</name>
<evidence type="ECO:0000313" key="3">
    <source>
        <dbReference type="Ensembl" id="ENSGMOP00000018367.2"/>
    </source>
</evidence>
<dbReference type="GO" id="GO:0005765">
    <property type="term" value="C:lysosomal membrane"/>
    <property type="evidence" value="ECO:0007669"/>
    <property type="project" value="TreeGrafter"/>
</dbReference>
<dbReference type="InterPro" id="IPR023352">
    <property type="entry name" value="MAPEG-like_dom_sf"/>
</dbReference>
<evidence type="ECO:0000313" key="4">
    <source>
        <dbReference type="Proteomes" id="UP000694546"/>
    </source>
</evidence>
<feature type="transmembrane region" description="Helical" evidence="2">
    <location>
        <begin position="244"/>
        <end position="266"/>
    </location>
</feature>
<dbReference type="Ensembl" id="ENSGMOT00000018817.2">
    <property type="protein sequence ID" value="ENSGMOP00000018367.2"/>
    <property type="gene ID" value="ENSGMOG00000017087.2"/>
</dbReference>
<keyword evidence="2" id="KW-0472">Membrane</keyword>
<feature type="transmembrane region" description="Helical" evidence="2">
    <location>
        <begin position="165"/>
        <end position="189"/>
    </location>
</feature>
<organism evidence="3 4">
    <name type="scientific">Gadus morhua</name>
    <name type="common">Atlantic cod</name>
    <dbReference type="NCBI Taxonomy" id="8049"/>
    <lineage>
        <taxon>Eukaryota</taxon>
        <taxon>Metazoa</taxon>
        <taxon>Chordata</taxon>
        <taxon>Craniata</taxon>
        <taxon>Vertebrata</taxon>
        <taxon>Euteleostomi</taxon>
        <taxon>Actinopterygii</taxon>
        <taxon>Neopterygii</taxon>
        <taxon>Teleostei</taxon>
        <taxon>Neoteleostei</taxon>
        <taxon>Acanthomorphata</taxon>
        <taxon>Zeiogadaria</taxon>
        <taxon>Gadariae</taxon>
        <taxon>Gadiformes</taxon>
        <taxon>Gadoidei</taxon>
        <taxon>Gadidae</taxon>
        <taxon>Gadus</taxon>
    </lineage>
</organism>
<protein>
    <recommendedName>
        <fullName evidence="5">Transmembrane protein 79</fullName>
    </recommendedName>
</protein>
<reference evidence="3" key="1">
    <citation type="submission" date="2025-08" db="UniProtKB">
        <authorList>
            <consortium name="Ensembl"/>
        </authorList>
    </citation>
    <scope>IDENTIFICATION</scope>
</reference>
<keyword evidence="2" id="KW-1133">Transmembrane helix</keyword>
<evidence type="ECO:0000256" key="2">
    <source>
        <dbReference type="SAM" id="Phobius"/>
    </source>
</evidence>
<dbReference type="OMA" id="PPKLRWW"/>
<evidence type="ECO:0008006" key="5">
    <source>
        <dbReference type="Google" id="ProtNLM"/>
    </source>
</evidence>
<dbReference type="GO" id="GO:0045055">
    <property type="term" value="P:regulated exocytosis"/>
    <property type="evidence" value="ECO:0007669"/>
    <property type="project" value="TreeGrafter"/>
</dbReference>
<feature type="transmembrane region" description="Helical" evidence="2">
    <location>
        <begin position="272"/>
        <end position="293"/>
    </location>
</feature>
<reference evidence="3" key="2">
    <citation type="submission" date="2025-09" db="UniProtKB">
        <authorList>
            <consortium name="Ensembl"/>
        </authorList>
    </citation>
    <scope>IDENTIFICATION</scope>
</reference>
<keyword evidence="4" id="KW-1185">Reference proteome</keyword>
<dbReference type="PANTHER" id="PTHR31004">
    <property type="entry name" value="TRANSMEMBRANE PROTEIN 79"/>
    <property type="match status" value="1"/>
</dbReference>
<dbReference type="GeneTree" id="ENSGT00390000002390"/>
<dbReference type="SUPFAM" id="SSF161084">
    <property type="entry name" value="MAPEG domain-like"/>
    <property type="match status" value="1"/>
</dbReference>
<dbReference type="GO" id="GO:0032588">
    <property type="term" value="C:trans-Golgi network membrane"/>
    <property type="evidence" value="ECO:0007669"/>
    <property type="project" value="TreeGrafter"/>
</dbReference>
<feature type="transmembrane region" description="Helical" evidence="2">
    <location>
        <begin position="131"/>
        <end position="153"/>
    </location>
</feature>
<dbReference type="Proteomes" id="UP000694546">
    <property type="component" value="Chromosome 22"/>
</dbReference>
<evidence type="ECO:0000256" key="1">
    <source>
        <dbReference type="SAM" id="MobiDB-lite"/>
    </source>
</evidence>
<feature type="transmembrane region" description="Helical" evidence="2">
    <location>
        <begin position="220"/>
        <end position="237"/>
    </location>
</feature>